<dbReference type="Gene3D" id="3.40.50.2300">
    <property type="match status" value="1"/>
</dbReference>
<feature type="modified residue" description="4-aspartylphosphate" evidence="13">
    <location>
        <position position="307"/>
    </location>
</feature>
<name>A0ABT2NGH7_9RHOB</name>
<protein>
    <recommendedName>
        <fullName evidence="3">histidine kinase</fullName>
        <ecNumber evidence="3">2.7.13.3</ecNumber>
    </recommendedName>
</protein>
<dbReference type="PROSITE" id="PS50894">
    <property type="entry name" value="HPT"/>
    <property type="match status" value="1"/>
</dbReference>
<evidence type="ECO:0000256" key="2">
    <source>
        <dbReference type="ARBA" id="ARBA00004651"/>
    </source>
</evidence>
<gene>
    <name evidence="17" type="ORF">N5I32_00705</name>
</gene>
<dbReference type="SMART" id="SM00448">
    <property type="entry name" value="REC"/>
    <property type="match status" value="1"/>
</dbReference>
<evidence type="ECO:0000256" key="10">
    <source>
        <dbReference type="ARBA" id="ARBA00023012"/>
    </source>
</evidence>
<dbReference type="PRINTS" id="PR00344">
    <property type="entry name" value="BCTRLSENSOR"/>
</dbReference>
<dbReference type="CDD" id="cd17546">
    <property type="entry name" value="REC_hyHK_CKI1_RcsC-like"/>
    <property type="match status" value="1"/>
</dbReference>
<evidence type="ECO:0000256" key="6">
    <source>
        <dbReference type="ARBA" id="ARBA00022692"/>
    </source>
</evidence>
<dbReference type="Gene3D" id="1.20.120.160">
    <property type="entry name" value="HPT domain"/>
    <property type="match status" value="1"/>
</dbReference>
<reference evidence="18" key="1">
    <citation type="submission" date="2023-07" db="EMBL/GenBank/DDBJ databases">
        <title>Defluviimonas sediminis sp. nov., isolated from mangrove sediment.</title>
        <authorList>
            <person name="Liu L."/>
            <person name="Li J."/>
            <person name="Huang Y."/>
            <person name="Pan J."/>
            <person name="Li M."/>
        </authorList>
    </citation>
    <scope>NUCLEOTIDE SEQUENCE [LARGE SCALE GENOMIC DNA]</scope>
    <source>
        <strain evidence="18">FT324</strain>
    </source>
</reference>
<dbReference type="Pfam" id="PF02518">
    <property type="entry name" value="HATPase_c"/>
    <property type="match status" value="1"/>
</dbReference>
<dbReference type="EMBL" id="JAOCQF010000001">
    <property type="protein sequence ID" value="MCT8328028.1"/>
    <property type="molecule type" value="Genomic_DNA"/>
</dbReference>
<keyword evidence="7" id="KW-0547">Nucleotide-binding</keyword>
<evidence type="ECO:0000256" key="8">
    <source>
        <dbReference type="ARBA" id="ARBA00022840"/>
    </source>
</evidence>
<evidence type="ECO:0000259" key="14">
    <source>
        <dbReference type="PROSITE" id="PS50109"/>
    </source>
</evidence>
<evidence type="ECO:0000256" key="3">
    <source>
        <dbReference type="ARBA" id="ARBA00012438"/>
    </source>
</evidence>
<comment type="catalytic activity">
    <reaction evidence="1">
        <text>ATP + protein L-histidine = ADP + protein N-phospho-L-histidine.</text>
        <dbReference type="EC" id="2.7.13.3"/>
    </reaction>
</comment>
<dbReference type="SUPFAM" id="SSF55874">
    <property type="entry name" value="ATPase domain of HSP90 chaperone/DNA topoisomerase II/histidine kinase"/>
    <property type="match status" value="1"/>
</dbReference>
<evidence type="ECO:0000256" key="5">
    <source>
        <dbReference type="ARBA" id="ARBA00022553"/>
    </source>
</evidence>
<evidence type="ECO:0000256" key="9">
    <source>
        <dbReference type="ARBA" id="ARBA00022989"/>
    </source>
</evidence>
<dbReference type="Pfam" id="PF00072">
    <property type="entry name" value="Response_reg"/>
    <property type="match status" value="1"/>
</dbReference>
<keyword evidence="10" id="KW-0902">Two-component regulatory system</keyword>
<dbReference type="Gene3D" id="3.30.565.10">
    <property type="entry name" value="Histidine kinase-like ATPase, C-terminal domain"/>
    <property type="match status" value="1"/>
</dbReference>
<evidence type="ECO:0000259" key="15">
    <source>
        <dbReference type="PROSITE" id="PS50110"/>
    </source>
</evidence>
<feature type="domain" description="Histidine kinase" evidence="14">
    <location>
        <begin position="24"/>
        <end position="238"/>
    </location>
</feature>
<evidence type="ECO:0000256" key="11">
    <source>
        <dbReference type="ARBA" id="ARBA00023136"/>
    </source>
</evidence>
<proteinExistence type="predicted"/>
<feature type="domain" description="Response regulatory" evidence="15">
    <location>
        <begin position="258"/>
        <end position="375"/>
    </location>
</feature>
<keyword evidence="11" id="KW-0472">Membrane</keyword>
<dbReference type="InterPro" id="IPR003594">
    <property type="entry name" value="HATPase_dom"/>
</dbReference>
<keyword evidence="8" id="KW-0067">ATP-binding</keyword>
<evidence type="ECO:0000313" key="18">
    <source>
        <dbReference type="Proteomes" id="UP001205601"/>
    </source>
</evidence>
<sequence length="507" mass="54315">MTLPSVPPLPEPDKAAVDPARMALLGHDLRAAVSDVIGGLRLIDQSQLDGHTRLQLERVRTAGELLARLMEETLAAMLGEEDPASAHPGNLQLARFLYDVEMRWSARAHEKGLGFRVTRAPEVPRVIALDRIALERILSNILSNAVKYTDSGSVSLDVAMTEGGALTITVEDEGPGFSAAALARLFEYEGRPLGNAKPGLGLGMHITKDLTGRLGGSILVENRAEGGARVRLELPAESWDRLAGQEPSGSLPDLGRLKILVAEDNPTSQAIISQMLTRMGAEHAIAEDGDEALHWLEREAFDLALIDIEMPRMSGIEVIRTLRSMTLANRRMPVIAVTAYVLRANRDAIYAAGADAILPKPLPGIEVFGKAIADVLHGAGTLRSEETPPAPEEMNRDTFERLMSIAGPAAARELLDRLDDDLRRTEAELAAGLAAEDRGAIRAATHVLIALAGAVGAERLQALAQSLNAMAHQSEAIGRAEGEEALDLLHRLIGLVADERARRAGAA</sequence>
<evidence type="ECO:0000256" key="7">
    <source>
        <dbReference type="ARBA" id="ARBA00022741"/>
    </source>
</evidence>
<dbReference type="InterPro" id="IPR005467">
    <property type="entry name" value="His_kinase_dom"/>
</dbReference>
<dbReference type="Proteomes" id="UP001205601">
    <property type="component" value="Unassembled WGS sequence"/>
</dbReference>
<evidence type="ECO:0000256" key="4">
    <source>
        <dbReference type="ARBA" id="ARBA00022475"/>
    </source>
</evidence>
<comment type="subcellular location">
    <subcellularLocation>
        <location evidence="2">Cell membrane</location>
        <topology evidence="2">Multi-pass membrane protein</topology>
    </subcellularLocation>
</comment>
<evidence type="ECO:0000256" key="13">
    <source>
        <dbReference type="PROSITE-ProRule" id="PRU00169"/>
    </source>
</evidence>
<dbReference type="InterPro" id="IPR001789">
    <property type="entry name" value="Sig_transdc_resp-reg_receiver"/>
</dbReference>
<dbReference type="InterPro" id="IPR036641">
    <property type="entry name" value="HPT_dom_sf"/>
</dbReference>
<accession>A0ABT2NGH7</accession>
<evidence type="ECO:0000256" key="12">
    <source>
        <dbReference type="PROSITE-ProRule" id="PRU00110"/>
    </source>
</evidence>
<keyword evidence="5 13" id="KW-0597">Phosphoprotein</keyword>
<keyword evidence="4" id="KW-1003">Cell membrane</keyword>
<dbReference type="InterPro" id="IPR004358">
    <property type="entry name" value="Sig_transdc_His_kin-like_C"/>
</dbReference>
<dbReference type="PANTHER" id="PTHR45339">
    <property type="entry name" value="HYBRID SIGNAL TRANSDUCTION HISTIDINE KINASE J"/>
    <property type="match status" value="1"/>
</dbReference>
<evidence type="ECO:0000259" key="16">
    <source>
        <dbReference type="PROSITE" id="PS50894"/>
    </source>
</evidence>
<dbReference type="PROSITE" id="PS50110">
    <property type="entry name" value="RESPONSE_REGULATORY"/>
    <property type="match status" value="1"/>
</dbReference>
<dbReference type="SUPFAM" id="SSF47226">
    <property type="entry name" value="Histidine-containing phosphotransfer domain, HPT domain"/>
    <property type="match status" value="1"/>
</dbReference>
<dbReference type="PROSITE" id="PS50109">
    <property type="entry name" value="HIS_KIN"/>
    <property type="match status" value="1"/>
</dbReference>
<dbReference type="InterPro" id="IPR011006">
    <property type="entry name" value="CheY-like_superfamily"/>
</dbReference>
<dbReference type="InterPro" id="IPR036890">
    <property type="entry name" value="HATPase_C_sf"/>
</dbReference>
<evidence type="ECO:0000256" key="1">
    <source>
        <dbReference type="ARBA" id="ARBA00000085"/>
    </source>
</evidence>
<dbReference type="SMART" id="SM00387">
    <property type="entry name" value="HATPase_c"/>
    <property type="match status" value="1"/>
</dbReference>
<evidence type="ECO:0000313" key="17">
    <source>
        <dbReference type="EMBL" id="MCT8328028.1"/>
    </source>
</evidence>
<feature type="domain" description="HPt" evidence="16">
    <location>
        <begin position="407"/>
        <end position="506"/>
    </location>
</feature>
<dbReference type="InterPro" id="IPR008207">
    <property type="entry name" value="Sig_transdc_His_kin_Hpt_dom"/>
</dbReference>
<keyword evidence="6" id="KW-0812">Transmembrane</keyword>
<dbReference type="RefSeq" id="WP_261493474.1">
    <property type="nucleotide sequence ID" value="NZ_JAOCQF010000001.1"/>
</dbReference>
<dbReference type="SUPFAM" id="SSF52172">
    <property type="entry name" value="CheY-like"/>
    <property type="match status" value="1"/>
</dbReference>
<feature type="modified residue" description="Phosphohistidine" evidence="12">
    <location>
        <position position="446"/>
    </location>
</feature>
<dbReference type="PANTHER" id="PTHR45339:SF1">
    <property type="entry name" value="HYBRID SIGNAL TRANSDUCTION HISTIDINE KINASE J"/>
    <property type="match status" value="1"/>
</dbReference>
<comment type="caution">
    <text evidence="17">The sequence shown here is derived from an EMBL/GenBank/DDBJ whole genome shotgun (WGS) entry which is preliminary data.</text>
</comment>
<keyword evidence="18" id="KW-1185">Reference proteome</keyword>
<organism evidence="17 18">
    <name type="scientific">Albidovulum sediminis</name>
    <dbReference type="NCBI Taxonomy" id="3066345"/>
    <lineage>
        <taxon>Bacteria</taxon>
        <taxon>Pseudomonadati</taxon>
        <taxon>Pseudomonadota</taxon>
        <taxon>Alphaproteobacteria</taxon>
        <taxon>Rhodobacterales</taxon>
        <taxon>Paracoccaceae</taxon>
        <taxon>Albidovulum</taxon>
    </lineage>
</organism>
<dbReference type="EC" id="2.7.13.3" evidence="3"/>
<keyword evidence="9" id="KW-1133">Transmembrane helix</keyword>